<feature type="compositionally biased region" description="Basic and acidic residues" evidence="1">
    <location>
        <begin position="342"/>
        <end position="364"/>
    </location>
</feature>
<dbReference type="GeneID" id="93094956"/>
<evidence type="ECO:0000256" key="1">
    <source>
        <dbReference type="SAM" id="MobiDB-lite"/>
    </source>
</evidence>
<feature type="region of interest" description="Disordered" evidence="1">
    <location>
        <begin position="309"/>
        <end position="488"/>
    </location>
</feature>
<gene>
    <name evidence="3" type="ORF">BMON_1287</name>
</gene>
<keyword evidence="4" id="KW-1185">Reference proteome</keyword>
<dbReference type="EMBL" id="JGZE01000017">
    <property type="protein sequence ID" value="KFI76366.1"/>
    <property type="molecule type" value="Genomic_DNA"/>
</dbReference>
<reference evidence="3 4" key="1">
    <citation type="submission" date="2014-03" db="EMBL/GenBank/DDBJ databases">
        <title>Genomics of Bifidobacteria.</title>
        <authorList>
            <person name="Ventura M."/>
            <person name="Milani C."/>
            <person name="Lugli G.A."/>
        </authorList>
    </citation>
    <scope>NUCLEOTIDE SEQUENCE [LARGE SCALE GENOMIC DNA]</scope>
    <source>
        <strain evidence="3 4">DSM 21395</strain>
    </source>
</reference>
<accession>A0A087BZB6</accession>
<dbReference type="AlphaFoldDB" id="A0A087BZB6"/>
<sequence>MLAALASAAVPGIAVAGARDSEHDNATDTGMGIDQAVVQDATGRVYDVYASDTEAGKRRLAGRVRAARTLAEAREPGGLGFSMDHVLAFEDGGNPRGATAGTAVMVATHHEGRSRSLNLLTHDDCASVGTAIGAIHRLRAGFLKEQGYPVFTTGQIRAQLTAWIARLRQAGHIPPSITANWSRIIDTAGLWSFSTCMVHGGFHEGDFLFSGSTITAVTNWQDMQINDPARDLAWTFAKLDDEHRNALITAYGRMMGSRLDDLIMLRANLWLQMEQVGEFIQALGAADNAKIMQFKAQVERLAHQLAVVTQKTRDAQSVGTQANRGRDSRPPSTITVGTLLDDSQRRRAEQHAQREAQRERENERPSGAARPSANVVSDETGETDRTGSAQISASRQVSDPTGETIVQLPSHPQAHPRNDSGANQRHDAPSDPLSDATGESVVAAEADETGESRVAATGTTSGRQAGENASPTHEPPKQAPEASSETVVIPLLEREERALRDAREGLDITPTGMGRVTEADHTTDGTPKA</sequence>
<feature type="compositionally biased region" description="Polar residues" evidence="1">
    <location>
        <begin position="386"/>
        <end position="401"/>
    </location>
</feature>
<dbReference type="OrthoDB" id="3239865at2"/>
<proteinExistence type="predicted"/>
<evidence type="ECO:0000313" key="4">
    <source>
        <dbReference type="Proteomes" id="UP000029082"/>
    </source>
</evidence>
<dbReference type="Pfam" id="PF01636">
    <property type="entry name" value="APH"/>
    <property type="match status" value="1"/>
</dbReference>
<comment type="caution">
    <text evidence="3">The sequence shown here is derived from an EMBL/GenBank/DDBJ whole genome shotgun (WGS) entry which is preliminary data.</text>
</comment>
<protein>
    <submittedName>
        <fullName evidence="3">Aminoglycoside phosphotransferase</fullName>
    </submittedName>
</protein>
<dbReference type="RefSeq" id="WP_081882966.1">
    <property type="nucleotide sequence ID" value="NZ_JDUO01000014.1"/>
</dbReference>
<evidence type="ECO:0000313" key="3">
    <source>
        <dbReference type="EMBL" id="KFI76366.1"/>
    </source>
</evidence>
<dbReference type="Gene3D" id="3.90.1200.10">
    <property type="match status" value="1"/>
</dbReference>
<feature type="region of interest" description="Disordered" evidence="1">
    <location>
        <begin position="500"/>
        <end position="529"/>
    </location>
</feature>
<dbReference type="STRING" id="1437603.GCA_000771525_00420"/>
<dbReference type="eggNOG" id="COG3173">
    <property type="taxonomic scope" value="Bacteria"/>
</dbReference>
<dbReference type="InterPro" id="IPR002575">
    <property type="entry name" value="Aminoglycoside_PTrfase"/>
</dbReference>
<name>A0A087BZB6_9BIFI</name>
<feature type="compositionally biased region" description="Polar residues" evidence="1">
    <location>
        <begin position="457"/>
        <end position="471"/>
    </location>
</feature>
<dbReference type="GO" id="GO:0016740">
    <property type="term" value="F:transferase activity"/>
    <property type="evidence" value="ECO:0007669"/>
    <property type="project" value="UniProtKB-KW"/>
</dbReference>
<dbReference type="InterPro" id="IPR011009">
    <property type="entry name" value="Kinase-like_dom_sf"/>
</dbReference>
<evidence type="ECO:0000259" key="2">
    <source>
        <dbReference type="Pfam" id="PF01636"/>
    </source>
</evidence>
<dbReference type="SUPFAM" id="SSF56112">
    <property type="entry name" value="Protein kinase-like (PK-like)"/>
    <property type="match status" value="1"/>
</dbReference>
<organism evidence="3 4">
    <name type="scientific">Bifidobacterium mongoliense DSM 21395</name>
    <dbReference type="NCBI Taxonomy" id="1437603"/>
    <lineage>
        <taxon>Bacteria</taxon>
        <taxon>Bacillati</taxon>
        <taxon>Actinomycetota</taxon>
        <taxon>Actinomycetes</taxon>
        <taxon>Bifidobacteriales</taxon>
        <taxon>Bifidobacteriaceae</taxon>
        <taxon>Bifidobacterium</taxon>
    </lineage>
</organism>
<feature type="compositionally biased region" description="Polar residues" evidence="1">
    <location>
        <begin position="309"/>
        <end position="323"/>
    </location>
</feature>
<keyword evidence="3" id="KW-0808">Transferase</keyword>
<feature type="domain" description="Aminoglycoside phosphotransferase" evidence="2">
    <location>
        <begin position="101"/>
        <end position="254"/>
    </location>
</feature>
<dbReference type="Proteomes" id="UP000029082">
    <property type="component" value="Unassembled WGS sequence"/>
</dbReference>